<evidence type="ECO:0000256" key="1">
    <source>
        <dbReference type="SAM" id="Phobius"/>
    </source>
</evidence>
<feature type="transmembrane region" description="Helical" evidence="1">
    <location>
        <begin position="134"/>
        <end position="152"/>
    </location>
</feature>
<sequence length="153" mass="17034">MPVVLDLLHAVQACMSAYALYLSYVSITDSRKYEEKTKKAAQYSNTAKQQLHKTRTTLASGTAAAFHSFLTSINLLCLTSNPTWPKLIFNVLNIVTTLSARAHVSNFWRAKAKVPFVDHYNEAITKTNRLKIQLAYLAGTWAISSAIGLWALL</sequence>
<protein>
    <submittedName>
        <fullName evidence="2">Uncharacterized protein</fullName>
    </submittedName>
</protein>
<name>A0A1W5DDB0_9LECA</name>
<dbReference type="EMBL" id="FWEW01003771">
    <property type="protein sequence ID" value="SLM41076.1"/>
    <property type="molecule type" value="Genomic_DNA"/>
</dbReference>
<keyword evidence="3" id="KW-1185">Reference proteome</keyword>
<evidence type="ECO:0000313" key="3">
    <source>
        <dbReference type="Proteomes" id="UP000192927"/>
    </source>
</evidence>
<accession>A0A1W5DDB0</accession>
<proteinExistence type="predicted"/>
<evidence type="ECO:0000313" key="2">
    <source>
        <dbReference type="EMBL" id="SLM41076.1"/>
    </source>
</evidence>
<organism evidence="2 3">
    <name type="scientific">Lasallia pustulata</name>
    <dbReference type="NCBI Taxonomy" id="136370"/>
    <lineage>
        <taxon>Eukaryota</taxon>
        <taxon>Fungi</taxon>
        <taxon>Dikarya</taxon>
        <taxon>Ascomycota</taxon>
        <taxon>Pezizomycotina</taxon>
        <taxon>Lecanoromycetes</taxon>
        <taxon>OSLEUM clade</taxon>
        <taxon>Umbilicariomycetidae</taxon>
        <taxon>Umbilicariales</taxon>
        <taxon>Umbilicariaceae</taxon>
        <taxon>Lasallia</taxon>
    </lineage>
</organism>
<dbReference type="AlphaFoldDB" id="A0A1W5DDB0"/>
<reference evidence="3" key="1">
    <citation type="submission" date="2017-03" db="EMBL/GenBank/DDBJ databases">
        <authorList>
            <person name="Sharma R."/>
            <person name="Thines M."/>
        </authorList>
    </citation>
    <scope>NUCLEOTIDE SEQUENCE [LARGE SCALE GENOMIC DNA]</scope>
</reference>
<dbReference type="Proteomes" id="UP000192927">
    <property type="component" value="Unassembled WGS sequence"/>
</dbReference>
<keyword evidence="1" id="KW-0472">Membrane</keyword>
<feature type="transmembrane region" description="Helical" evidence="1">
    <location>
        <begin position="6"/>
        <end position="27"/>
    </location>
</feature>
<keyword evidence="1" id="KW-0812">Transmembrane</keyword>
<keyword evidence="1" id="KW-1133">Transmembrane helix</keyword>